<feature type="compositionally biased region" description="Pro residues" evidence="3">
    <location>
        <begin position="89"/>
        <end position="102"/>
    </location>
</feature>
<dbReference type="NCBIfam" id="TIGR02795">
    <property type="entry name" value="tol_pal_ybgF"/>
    <property type="match status" value="1"/>
</dbReference>
<evidence type="ECO:0000259" key="4">
    <source>
        <dbReference type="Pfam" id="PF13525"/>
    </source>
</evidence>
<feature type="region of interest" description="Disordered" evidence="3">
    <location>
        <begin position="36"/>
        <end position="56"/>
    </location>
</feature>
<feature type="repeat" description="TPR" evidence="2">
    <location>
        <begin position="193"/>
        <end position="226"/>
    </location>
</feature>
<dbReference type="RefSeq" id="WP_004072713.1">
    <property type="nucleotide sequence ID" value="NZ_CM001488.1"/>
</dbReference>
<dbReference type="PROSITE" id="PS50005">
    <property type="entry name" value="TPR"/>
    <property type="match status" value="2"/>
</dbReference>
<feature type="domain" description="Outer membrane lipoprotein BamD-like" evidence="4">
    <location>
        <begin position="157"/>
        <end position="231"/>
    </location>
</feature>
<protein>
    <submittedName>
        <fullName evidence="5">Tol-pal system protein YbgF</fullName>
    </submittedName>
</protein>
<keyword evidence="6" id="KW-1185">Reference proteome</keyword>
<evidence type="ECO:0000313" key="5">
    <source>
        <dbReference type="EMBL" id="EIM63535.1"/>
    </source>
</evidence>
<dbReference type="InterPro" id="IPR011990">
    <property type="entry name" value="TPR-like_helical_dom_sf"/>
</dbReference>
<dbReference type="STRING" id="879212.DespoDRAFT_01607"/>
<dbReference type="AlphaFoldDB" id="I5B222"/>
<dbReference type="InterPro" id="IPR014162">
    <property type="entry name" value="CpoB_C"/>
</dbReference>
<gene>
    <name evidence="5" type="ORF">DespoDRAFT_01607</name>
</gene>
<dbReference type="HAMAP" id="MF_02066">
    <property type="entry name" value="CpoB"/>
    <property type="match status" value="1"/>
</dbReference>
<reference evidence="5 6" key="2">
    <citation type="submission" date="2012-02" db="EMBL/GenBank/DDBJ databases">
        <title>Improved High-Quality Draft sequence of Desulfobacter postgatei 2ac9.</title>
        <authorList>
            <consortium name="US DOE Joint Genome Institute"/>
            <person name="Lucas S."/>
            <person name="Han J."/>
            <person name="Lapidus A."/>
            <person name="Cheng J.-F."/>
            <person name="Goodwin L."/>
            <person name="Pitluck S."/>
            <person name="Peters L."/>
            <person name="Ovchinnikova G."/>
            <person name="Held B."/>
            <person name="Detter J.C."/>
            <person name="Han C."/>
            <person name="Tapia R."/>
            <person name="Land M."/>
            <person name="Hauser L."/>
            <person name="Kyrpides N."/>
            <person name="Ivanova N."/>
            <person name="Pagani I."/>
            <person name="Orellana R."/>
            <person name="Lovley D."/>
            <person name="Woyke T."/>
        </authorList>
    </citation>
    <scope>NUCLEOTIDE SEQUENCE [LARGE SCALE GENOMIC DNA]</scope>
    <source>
        <strain evidence="5 6">2ac9</strain>
    </source>
</reference>
<feature type="compositionally biased region" description="Low complexity" evidence="3">
    <location>
        <begin position="103"/>
        <end position="113"/>
    </location>
</feature>
<evidence type="ECO:0000256" key="3">
    <source>
        <dbReference type="SAM" id="MobiDB-lite"/>
    </source>
</evidence>
<proteinExistence type="inferred from homology"/>
<dbReference type="Gene3D" id="1.25.40.10">
    <property type="entry name" value="Tetratricopeptide repeat domain"/>
    <property type="match status" value="1"/>
</dbReference>
<dbReference type="InterPro" id="IPR039565">
    <property type="entry name" value="BamD-like"/>
</dbReference>
<dbReference type="GO" id="GO:0051301">
    <property type="term" value="P:cell division"/>
    <property type="evidence" value="ECO:0007669"/>
    <property type="project" value="InterPro"/>
</dbReference>
<keyword evidence="2" id="KW-0802">TPR repeat</keyword>
<feature type="repeat" description="TPR" evidence="2">
    <location>
        <begin position="156"/>
        <end position="189"/>
    </location>
</feature>
<dbReference type="SUPFAM" id="SSF48452">
    <property type="entry name" value="TPR-like"/>
    <property type="match status" value="1"/>
</dbReference>
<evidence type="ECO:0000256" key="1">
    <source>
        <dbReference type="ARBA" id="ARBA00022729"/>
    </source>
</evidence>
<dbReference type="Proteomes" id="UP000005778">
    <property type="component" value="Chromosome"/>
</dbReference>
<dbReference type="Pfam" id="PF13525">
    <property type="entry name" value="YfiO"/>
    <property type="match status" value="1"/>
</dbReference>
<dbReference type="EMBL" id="CM001488">
    <property type="protein sequence ID" value="EIM63535.1"/>
    <property type="molecule type" value="Genomic_DNA"/>
</dbReference>
<feature type="region of interest" description="Disordered" evidence="3">
    <location>
        <begin position="81"/>
        <end position="117"/>
    </location>
</feature>
<name>I5B222_9BACT</name>
<organism evidence="5 6">
    <name type="scientific">Desulfobacter postgatei 2ac9</name>
    <dbReference type="NCBI Taxonomy" id="879212"/>
    <lineage>
        <taxon>Bacteria</taxon>
        <taxon>Pseudomonadati</taxon>
        <taxon>Thermodesulfobacteriota</taxon>
        <taxon>Desulfobacteria</taxon>
        <taxon>Desulfobacterales</taxon>
        <taxon>Desulfobacteraceae</taxon>
        <taxon>Desulfobacter</taxon>
    </lineage>
</organism>
<reference evidence="5 6" key="1">
    <citation type="submission" date="2011-09" db="EMBL/GenBank/DDBJ databases">
        <authorList>
            <consortium name="US DOE Joint Genome Institute (JGI-PGF)"/>
            <person name="Lucas S."/>
            <person name="Han J."/>
            <person name="Lapidus A."/>
            <person name="Cheng J.-F."/>
            <person name="Goodwin L."/>
            <person name="Pitluck S."/>
            <person name="Peters L."/>
            <person name="Land M.L."/>
            <person name="Hauser L."/>
            <person name="Orellana R."/>
            <person name="Lovley D."/>
            <person name="Woyke T.J."/>
        </authorList>
    </citation>
    <scope>NUCLEOTIDE SEQUENCE [LARGE SCALE GENOMIC DNA]</scope>
    <source>
        <strain evidence="5 6">2ac9</strain>
    </source>
</reference>
<sequence length="240" mass="26725">MPAASKQNVLRIALPFLILFLTASCGLLKTDERTAGQAQGTNETVPEATSVPIDTSLDRDIRTRYLEEKVNRLENRVSLLEKKSCSHPQPSPPPTQPYPGTPAKPSQPASPAQTGDLDPVTLYKKARALFIEHDIPMAQTLFSDFMKNFPDHELADNALYWLGECIYTTGDYETAANIFKRLVQTYPKGQKVPDALLKTGYAYMAIDDASQADHYFKQVITRYPFSPAADKAEQKLSQTQ</sequence>
<dbReference type="eggNOG" id="COG1729">
    <property type="taxonomic scope" value="Bacteria"/>
</dbReference>
<dbReference type="InterPro" id="IPR034706">
    <property type="entry name" value="CpoB"/>
</dbReference>
<dbReference type="HOGENOM" id="CLU_100922_0_0_7"/>
<evidence type="ECO:0000256" key="2">
    <source>
        <dbReference type="PROSITE-ProRule" id="PRU00339"/>
    </source>
</evidence>
<evidence type="ECO:0000313" key="6">
    <source>
        <dbReference type="Proteomes" id="UP000005778"/>
    </source>
</evidence>
<keyword evidence="1" id="KW-0732">Signal</keyword>
<dbReference type="OrthoDB" id="9781271at2"/>
<dbReference type="InterPro" id="IPR019734">
    <property type="entry name" value="TPR_rpt"/>
</dbReference>
<accession>I5B222</accession>
<dbReference type="PROSITE" id="PS51257">
    <property type="entry name" value="PROKAR_LIPOPROTEIN"/>
    <property type="match status" value="1"/>
</dbReference>